<feature type="region of interest" description="Disordered" evidence="1">
    <location>
        <begin position="1407"/>
        <end position="1435"/>
    </location>
</feature>
<feature type="region of interest" description="Disordered" evidence="1">
    <location>
        <begin position="752"/>
        <end position="788"/>
    </location>
</feature>
<dbReference type="InterPro" id="IPR048343">
    <property type="entry name" value="ZW10_C"/>
</dbReference>
<dbReference type="Pfam" id="PF22766">
    <property type="entry name" value="ZW10_C2"/>
    <property type="match status" value="1"/>
</dbReference>
<reference evidence="5" key="1">
    <citation type="submission" date="2021-04" db="EMBL/GenBank/DDBJ databases">
        <authorList>
            <person name="Tunstrom K."/>
        </authorList>
    </citation>
    <scope>NUCLEOTIDE SEQUENCE</scope>
</reference>
<dbReference type="PANTHER" id="PTHR12205">
    <property type="entry name" value="CENTROMERE/KINETOCHORE PROTEIN ZW10"/>
    <property type="match status" value="1"/>
</dbReference>
<dbReference type="EMBL" id="CAJQZP010000088">
    <property type="protein sequence ID" value="CAG4938161.1"/>
    <property type="molecule type" value="Genomic_DNA"/>
</dbReference>
<dbReference type="GO" id="GO:0007094">
    <property type="term" value="P:mitotic spindle assembly checkpoint signaling"/>
    <property type="evidence" value="ECO:0007669"/>
    <property type="project" value="TreeGrafter"/>
</dbReference>
<dbReference type="GO" id="GO:0006888">
    <property type="term" value="P:endoplasmic reticulum to Golgi vesicle-mediated transport"/>
    <property type="evidence" value="ECO:0007669"/>
    <property type="project" value="TreeGrafter"/>
</dbReference>
<sequence>MSLLSAVIHEADQNIQENVKKQREEIFPKLKDLIERIQLLSWALQQNFIDTYCNFMPTKSLEQINYQNRKSNILLDYNKLLEDIKIVNEKSRTINEEFCNSCRKLENAMKVFNNLCIVVEGKQILEKANHEFGRYNYIDAVLSIKELLKQLMVLKFEGNAGKALTILIDQAENQLALCAAQLNVEWEDIFSWAEEKSIYYFTYSLSVQQSDPTLIQNVLKSLYATERLNAELGLFSLFFIEKLLHNLIRHNCDIFTEEHLGALVFNIKIDLNDPKKPNLQTIFNNLTAVFEFLLSTLGVQFENNKNFIQVFADSIRQKFFNKIIEDCIRSNLPSCDSSYQNYKNIVIELESFNKFLVDLKFVEASESPLKKYINDTECVLYSKKCDKLLADVRGILGESLTYGTIIVGSVPEQPIDSTLDSTNISNNKDDLWDLNNPIFLPKCVISQNVKRIITMIIEHLEESTKLPEQYSRQLIMYIRDIAVMYQCIIPKKFKVNLEFCPLDIALFFNNCYYMAHSLLGPPWKNILPFSLADLLTTILLECIQDLRVVGLEKVSLYLQTQKNIITKNIGDTELPWTYDSYQTFDSAINGSIILMKDLKTSWFNILPIRMYEHSMCTLIQALCQAMLDRIFADSKPISEELVYMLAIRFEDATADIATLFEEEVKLEAKINVWIKFTKMPQLLKAQLLEITDLWSSDKLLKESYTAFLIIVLAIVVNDGGATLQNQDHTDQLAEEGQNKAVTIVEGPKYVNQSQAKRSQNANNTHQPDQRPPIKLPIRTTSDNQRNSFNIPQQYYGQRTRLPAQNPYPTSPHMLHPPANSVLKFPRVIPLPHGHHYYSSQFRTPLMFAASTSKSFVAKSPKFSLPVQTVNGIHSDVVRPPKVFNFTTITTTTTTPTTTTRVLRTKSIWPKRILEKINATAPYTSMILNKTETNTNTNITDREASARTHIRVRFVNNTNNETKTTTAQPITRGNRRFTKAPKEKLTPPPINLDKLKPDDWMPIIPLHYPKHKRRSQSKISKRSDVFYPDPKITHMPRKQTLFIHSYGLFPVTASAQSLATGTEKKKTIFFKKRRHMNPYLYSAYSSRGLHSPSKYIVEDLQTDDCNYPPKFVTKIKHHHHHHHHKFIKTVEKPYKVEVLKPYPVPIKIPHPIPVKVVEKEYIPRPYPIIHHVPVLKQVEVKVPVEKKVPYPVRVTVPVDRPVPVEKKVPYPVPVKVLVPQPYPVQVKVKEPVEVIKHVPVKVPQPYPVKVPVTVEKKVPYPVEVEKRIPVYVHKPYPVEKKVPYPVRVTVPVDRPVPFEKKVPYPVPVKVLVPQPYPVKVPVTVEKKVPYPVEVEKRVPVYVHKPYPVEKKVLYPVKVPVKVPVEVPVYIHHPIQIFSDDHYFVSKGKNYVRNTAISDEKVTNAPQHTVTMHGNTGFTGFQTRSDNPKSSTSTELP</sequence>
<feature type="domain" description="Centromere/kinetochore protein zw10 middle" evidence="2">
    <location>
        <begin position="196"/>
        <end position="395"/>
    </location>
</feature>
<feature type="compositionally biased region" description="Polar residues" evidence="1">
    <location>
        <begin position="778"/>
        <end position="788"/>
    </location>
</feature>
<evidence type="ECO:0000259" key="4">
    <source>
        <dbReference type="Pfam" id="PF22766"/>
    </source>
</evidence>
<dbReference type="PANTHER" id="PTHR12205:SF0">
    <property type="entry name" value="CENTROMERE_KINETOCHORE PROTEIN ZW10 HOMOLOG"/>
    <property type="match status" value="1"/>
</dbReference>
<evidence type="ECO:0000259" key="2">
    <source>
        <dbReference type="Pfam" id="PF20665"/>
    </source>
</evidence>
<protein>
    <submittedName>
        <fullName evidence="5">(apollo) hypothetical protein</fullName>
    </submittedName>
</protein>
<comment type="caution">
    <text evidence="5">The sequence shown here is derived from an EMBL/GenBank/DDBJ whole genome shotgun (WGS) entry which is preliminary data.</text>
</comment>
<dbReference type="Pfam" id="PF20665">
    <property type="entry name" value="Zw10_middle"/>
    <property type="match status" value="1"/>
</dbReference>
<organism evidence="5 6">
    <name type="scientific">Parnassius apollo</name>
    <name type="common">Apollo butterfly</name>
    <name type="synonym">Papilio apollo</name>
    <dbReference type="NCBI Taxonomy" id="110799"/>
    <lineage>
        <taxon>Eukaryota</taxon>
        <taxon>Metazoa</taxon>
        <taxon>Ecdysozoa</taxon>
        <taxon>Arthropoda</taxon>
        <taxon>Hexapoda</taxon>
        <taxon>Insecta</taxon>
        <taxon>Pterygota</taxon>
        <taxon>Neoptera</taxon>
        <taxon>Endopterygota</taxon>
        <taxon>Lepidoptera</taxon>
        <taxon>Glossata</taxon>
        <taxon>Ditrysia</taxon>
        <taxon>Papilionoidea</taxon>
        <taxon>Papilionidae</taxon>
        <taxon>Parnassiinae</taxon>
        <taxon>Parnassini</taxon>
        <taxon>Parnassius</taxon>
        <taxon>Parnassius</taxon>
    </lineage>
</organism>
<feature type="compositionally biased region" description="Polar residues" evidence="1">
    <location>
        <begin position="752"/>
        <end position="766"/>
    </location>
</feature>
<dbReference type="Pfam" id="PF20666">
    <property type="entry name" value="ZW10_C"/>
    <property type="match status" value="1"/>
</dbReference>
<evidence type="ECO:0000259" key="3">
    <source>
        <dbReference type="Pfam" id="PF20666"/>
    </source>
</evidence>
<keyword evidence="6" id="KW-1185">Reference proteome</keyword>
<gene>
    <name evidence="5" type="ORF">PAPOLLO_LOCUS1593</name>
</gene>
<dbReference type="GO" id="GO:1990423">
    <property type="term" value="C:RZZ complex"/>
    <property type="evidence" value="ECO:0007669"/>
    <property type="project" value="TreeGrafter"/>
</dbReference>
<feature type="domain" description="ZW10 C-terminal helical" evidence="4">
    <location>
        <begin position="588"/>
        <end position="706"/>
    </location>
</feature>
<accession>A0A8S3W3I5</accession>
<name>A0A8S3W3I5_PARAO</name>
<proteinExistence type="predicted"/>
<feature type="region of interest" description="Disordered" evidence="1">
    <location>
        <begin position="793"/>
        <end position="812"/>
    </location>
</feature>
<dbReference type="InterPro" id="IPR048344">
    <property type="entry name" value="Zw10_middle"/>
</dbReference>
<dbReference type="Proteomes" id="UP000691718">
    <property type="component" value="Unassembled WGS sequence"/>
</dbReference>
<dbReference type="OrthoDB" id="534815at2759"/>
<feature type="domain" description="Centromere/kinetochore protein zw10 C-terminal" evidence="3">
    <location>
        <begin position="440"/>
        <end position="564"/>
    </location>
</feature>
<dbReference type="InterPro" id="IPR055148">
    <property type="entry name" value="ZW10_C_2"/>
</dbReference>
<evidence type="ECO:0000256" key="1">
    <source>
        <dbReference type="SAM" id="MobiDB-lite"/>
    </source>
</evidence>
<evidence type="ECO:0000313" key="6">
    <source>
        <dbReference type="Proteomes" id="UP000691718"/>
    </source>
</evidence>
<dbReference type="GO" id="GO:0005737">
    <property type="term" value="C:cytoplasm"/>
    <property type="evidence" value="ECO:0007669"/>
    <property type="project" value="GOC"/>
</dbReference>
<evidence type="ECO:0000313" key="5">
    <source>
        <dbReference type="EMBL" id="CAG4938161.1"/>
    </source>
</evidence>